<keyword evidence="14" id="KW-0282">Flagellum</keyword>
<feature type="transmembrane region" description="Helical" evidence="13">
    <location>
        <begin position="246"/>
        <end position="266"/>
    </location>
</feature>
<evidence type="ECO:0000313" key="14">
    <source>
        <dbReference type="EMBL" id="SFC02380.1"/>
    </source>
</evidence>
<dbReference type="GO" id="GO:0005886">
    <property type="term" value="C:plasma membrane"/>
    <property type="evidence" value="ECO:0007669"/>
    <property type="project" value="UniProtKB-SubCell"/>
</dbReference>
<dbReference type="Pfam" id="PF00813">
    <property type="entry name" value="FliP"/>
    <property type="match status" value="1"/>
</dbReference>
<comment type="function">
    <text evidence="1 13">Plays a role in the flagellum-specific transport system.</text>
</comment>
<keyword evidence="8 13" id="KW-0653">Protein transport</keyword>
<dbReference type="EMBL" id="FOLW01000001">
    <property type="protein sequence ID" value="SFC02380.1"/>
    <property type="molecule type" value="Genomic_DNA"/>
</dbReference>
<comment type="subcellular location">
    <subcellularLocation>
        <location evidence="13">Cell membrane</location>
        <topology evidence="13">Multi-pass membrane protein</topology>
    </subcellularLocation>
    <subcellularLocation>
        <location evidence="13">Bacterial flagellum basal body</location>
    </subcellularLocation>
</comment>
<dbReference type="PRINTS" id="PR01302">
    <property type="entry name" value="TYPE3IMPPROT"/>
</dbReference>
<keyword evidence="9 13" id="KW-1133">Transmembrane helix</keyword>
<evidence type="ECO:0000256" key="11">
    <source>
        <dbReference type="ARBA" id="ARBA00023143"/>
    </source>
</evidence>
<name>A0AAJ4W817_9GAMM</name>
<dbReference type="GO" id="GO:0009425">
    <property type="term" value="C:bacterial-type flagellum basal body"/>
    <property type="evidence" value="ECO:0007669"/>
    <property type="project" value="UniProtKB-SubCell"/>
</dbReference>
<keyword evidence="14" id="KW-0969">Cilium</keyword>
<comment type="caution">
    <text evidence="13">Lacks conserved residue(s) required for the propagation of feature annotation.</text>
</comment>
<feature type="transmembrane region" description="Helical" evidence="13">
    <location>
        <begin position="68"/>
        <end position="99"/>
    </location>
</feature>
<keyword evidence="14" id="KW-0966">Cell projection</keyword>
<accession>A0AAJ4W817</accession>
<protein>
    <recommendedName>
        <fullName evidence="3 13">Flagellar biosynthetic protein FliP</fullName>
    </recommendedName>
</protein>
<evidence type="ECO:0000256" key="7">
    <source>
        <dbReference type="ARBA" id="ARBA00022795"/>
    </source>
</evidence>
<dbReference type="Proteomes" id="UP000226420">
    <property type="component" value="Unassembled WGS sequence"/>
</dbReference>
<dbReference type="PRINTS" id="PR00951">
    <property type="entry name" value="FLGBIOSNFLIP"/>
</dbReference>
<evidence type="ECO:0000256" key="8">
    <source>
        <dbReference type="ARBA" id="ARBA00022927"/>
    </source>
</evidence>
<evidence type="ECO:0000313" key="15">
    <source>
        <dbReference type="Proteomes" id="UP000226420"/>
    </source>
</evidence>
<reference evidence="14 15" key="1">
    <citation type="submission" date="2016-10" db="EMBL/GenBank/DDBJ databases">
        <authorList>
            <person name="Varghese N."/>
            <person name="Submissions S."/>
        </authorList>
    </citation>
    <scope>NUCLEOTIDE SEQUENCE [LARGE SCALE GENOMIC DNA]</scope>
    <source>
        <strain evidence="14 15">DSM 5563</strain>
    </source>
</reference>
<comment type="caution">
    <text evidence="14">The sequence shown here is derived from an EMBL/GenBank/DDBJ whole genome shotgun (WGS) entry which is preliminary data.</text>
</comment>
<dbReference type="RefSeq" id="WP_083399608.1">
    <property type="nucleotide sequence ID" value="NZ_FOLW01000001.1"/>
</dbReference>
<dbReference type="PANTHER" id="PTHR30587:SF0">
    <property type="entry name" value="FLAGELLAR BIOSYNTHETIC PROTEIN FLIP"/>
    <property type="match status" value="1"/>
</dbReference>
<keyword evidence="4 13" id="KW-0813">Transport</keyword>
<evidence type="ECO:0000256" key="4">
    <source>
        <dbReference type="ARBA" id="ARBA00022448"/>
    </source>
</evidence>
<evidence type="ECO:0000256" key="5">
    <source>
        <dbReference type="ARBA" id="ARBA00022475"/>
    </source>
</evidence>
<dbReference type="InterPro" id="IPR005837">
    <property type="entry name" value="FliP"/>
</dbReference>
<dbReference type="NCBIfam" id="TIGR01103">
    <property type="entry name" value="fliP"/>
    <property type="match status" value="1"/>
</dbReference>
<evidence type="ECO:0000256" key="10">
    <source>
        <dbReference type="ARBA" id="ARBA00023136"/>
    </source>
</evidence>
<keyword evidence="6 13" id="KW-0812">Transmembrane</keyword>
<sequence>MIALSSGTLAGVNRKNTLLSGRFRTGLLLLLLLAAALFSGKIFAAGGDLTLFSSNTTANGQEYSVKIQVLILMTLLGLLPIMLLMMTCFTRFIIVLAILRQALGLQQSPPNKILTGIALALTLLIMRPVWDQVYTTAVEPFQNDQITLNQALSNAESPLKTFMLAQTSKKALSQIMDIAKVTGEPKDQSLSVIIPAFVLSELKTAFQIGFMIYIPFLVIDMIVASVLMAMGMMMLSPLIVSLPFKLMLFVLCDGWALTVGTLTASIQAT</sequence>
<dbReference type="InterPro" id="IPR005838">
    <property type="entry name" value="T3SS_IM_P"/>
</dbReference>
<evidence type="ECO:0000256" key="3">
    <source>
        <dbReference type="ARBA" id="ARBA00021714"/>
    </source>
</evidence>
<keyword evidence="12 13" id="KW-1006">Bacterial flagellum protein export</keyword>
<dbReference type="GO" id="GO:0044781">
    <property type="term" value="P:bacterial-type flagellum organization"/>
    <property type="evidence" value="ECO:0007669"/>
    <property type="project" value="UniProtKB-UniRule"/>
</dbReference>
<evidence type="ECO:0000256" key="2">
    <source>
        <dbReference type="ARBA" id="ARBA00006257"/>
    </source>
</evidence>
<feature type="transmembrane region" description="Helical" evidence="13">
    <location>
        <begin position="210"/>
        <end position="234"/>
    </location>
</feature>
<evidence type="ECO:0000256" key="12">
    <source>
        <dbReference type="ARBA" id="ARBA00023225"/>
    </source>
</evidence>
<organism evidence="14 15">
    <name type="scientific">Pragia fontium DSM 5563 = ATCC 49100</name>
    <dbReference type="NCBI Taxonomy" id="1122977"/>
    <lineage>
        <taxon>Bacteria</taxon>
        <taxon>Pseudomonadati</taxon>
        <taxon>Pseudomonadota</taxon>
        <taxon>Gammaproteobacteria</taxon>
        <taxon>Enterobacterales</taxon>
        <taxon>Budviciaceae</taxon>
        <taxon>Pragia</taxon>
    </lineage>
</organism>
<evidence type="ECO:0000256" key="6">
    <source>
        <dbReference type="ARBA" id="ARBA00022692"/>
    </source>
</evidence>
<evidence type="ECO:0000256" key="13">
    <source>
        <dbReference type="RuleBase" id="RU362069"/>
    </source>
</evidence>
<dbReference type="PROSITE" id="PS01060">
    <property type="entry name" value="FLIP_1"/>
    <property type="match status" value="1"/>
</dbReference>
<dbReference type="AlphaFoldDB" id="A0AAJ4W817"/>
<comment type="similarity">
    <text evidence="2 13">Belongs to the FliP/MopC/SpaP family.</text>
</comment>
<keyword evidence="11" id="KW-0975">Bacterial flagellum</keyword>
<keyword evidence="7 13" id="KW-1005">Bacterial flagellum biogenesis</keyword>
<keyword evidence="5 13" id="KW-1003">Cell membrane</keyword>
<evidence type="ECO:0000256" key="9">
    <source>
        <dbReference type="ARBA" id="ARBA00022989"/>
    </source>
</evidence>
<gene>
    <name evidence="13" type="primary">fliP</name>
    <name evidence="14" type="ORF">SAMN02745723_101188</name>
</gene>
<dbReference type="PANTHER" id="PTHR30587">
    <property type="entry name" value="FLAGELLAR BIOSYNTHETIC PROTEIN FLIP"/>
    <property type="match status" value="1"/>
</dbReference>
<dbReference type="GO" id="GO:0009306">
    <property type="term" value="P:protein secretion"/>
    <property type="evidence" value="ECO:0007669"/>
    <property type="project" value="UniProtKB-UniRule"/>
</dbReference>
<evidence type="ECO:0000256" key="1">
    <source>
        <dbReference type="ARBA" id="ARBA00003663"/>
    </source>
</evidence>
<dbReference type="NCBIfam" id="NF009438">
    <property type="entry name" value="PRK12797.1"/>
    <property type="match status" value="1"/>
</dbReference>
<keyword evidence="10 13" id="KW-0472">Membrane</keyword>
<proteinExistence type="inferred from homology"/>